<dbReference type="Proteomes" id="UP000292298">
    <property type="component" value="Unassembled WGS sequence"/>
</dbReference>
<dbReference type="Pfam" id="PF00347">
    <property type="entry name" value="Ribosomal_L6"/>
    <property type="match status" value="2"/>
</dbReference>
<protein>
    <recommendedName>
        <fullName evidence="6">Large ribosomal subunit protein uL6</fullName>
    </recommendedName>
</protein>
<keyword evidence="11" id="KW-1185">Reference proteome</keyword>
<dbReference type="RefSeq" id="WP_130502157.1">
    <property type="nucleotide sequence ID" value="NZ_SHLI01000001.1"/>
</dbReference>
<dbReference type="GO" id="GO:0002181">
    <property type="term" value="P:cytoplasmic translation"/>
    <property type="evidence" value="ECO:0007669"/>
    <property type="project" value="TreeGrafter"/>
</dbReference>
<keyword evidence="2 6" id="KW-0699">rRNA-binding</keyword>
<evidence type="ECO:0000256" key="6">
    <source>
        <dbReference type="HAMAP-Rule" id="MF_01365"/>
    </source>
</evidence>
<accession>A0A4Q8CXW1</accession>
<keyword evidence="5 6" id="KW-0687">Ribonucleoprotein</keyword>
<evidence type="ECO:0000256" key="7">
    <source>
        <dbReference type="RuleBase" id="RU003869"/>
    </source>
</evidence>
<dbReference type="GO" id="GO:0019843">
    <property type="term" value="F:rRNA binding"/>
    <property type="evidence" value="ECO:0007669"/>
    <property type="project" value="UniProtKB-UniRule"/>
</dbReference>
<comment type="similarity">
    <text evidence="1 6 7">Belongs to the universal ribosomal protein uL6 family.</text>
</comment>
<dbReference type="PIRSF" id="PIRSF002162">
    <property type="entry name" value="Ribosomal_L6"/>
    <property type="match status" value="1"/>
</dbReference>
<feature type="domain" description="Large ribosomal subunit protein uL6 alpha-beta" evidence="9">
    <location>
        <begin position="91"/>
        <end position="165"/>
    </location>
</feature>
<dbReference type="InterPro" id="IPR000702">
    <property type="entry name" value="Ribosomal_uL6-like"/>
</dbReference>
<dbReference type="InterPro" id="IPR002358">
    <property type="entry name" value="Ribosomal_uL6_CS"/>
</dbReference>
<evidence type="ECO:0000313" key="11">
    <source>
        <dbReference type="Proteomes" id="UP000292298"/>
    </source>
</evidence>
<keyword evidence="4 6" id="KW-0689">Ribosomal protein</keyword>
<dbReference type="FunFam" id="3.90.930.12:FF:000002">
    <property type="entry name" value="50S ribosomal protein L6"/>
    <property type="match status" value="1"/>
</dbReference>
<reference evidence="10 11" key="1">
    <citation type="submission" date="2019-02" db="EMBL/GenBank/DDBJ databases">
        <title>Genomic Encyclopedia of Type Strains, Phase IV (KMG-IV): sequencing the most valuable type-strain genomes for metagenomic binning, comparative biology and taxonomic classification.</title>
        <authorList>
            <person name="Goeker M."/>
        </authorList>
    </citation>
    <scope>NUCLEOTIDE SEQUENCE [LARGE SCALE GENOMIC DNA]</scope>
    <source>
        <strain evidence="10 11">DSM 21056</strain>
    </source>
</reference>
<dbReference type="InterPro" id="IPR019906">
    <property type="entry name" value="Ribosomal_uL6_bac-type"/>
</dbReference>
<proteinExistence type="inferred from homology"/>
<organism evidence="10 11">
    <name type="scientific">Spiribacter vilamensis</name>
    <dbReference type="NCBI Taxonomy" id="531306"/>
    <lineage>
        <taxon>Bacteria</taxon>
        <taxon>Pseudomonadati</taxon>
        <taxon>Pseudomonadota</taxon>
        <taxon>Gammaproteobacteria</taxon>
        <taxon>Chromatiales</taxon>
        <taxon>Ectothiorhodospiraceae</taxon>
        <taxon>Spiribacter</taxon>
    </lineage>
</organism>
<keyword evidence="3 6" id="KW-0694">RNA-binding</keyword>
<sequence>MSRVAKSPVTIPSGVEVRLGDDRQVTVKGAKGELHHTIHEWVDVAEEEQTLTFAPNRKRQAAVALAGTTRALLNNMVQGVHEGFERRLRLVGVGYRAQAKGETINLTLGFSHPVEHAVPAGVTVETPTNTEIVVRGVDKQQVGQVAADIRAYRPPEPYKGKGVRYADERVIMKEAKKK</sequence>
<dbReference type="GO" id="GO:0022625">
    <property type="term" value="C:cytosolic large ribosomal subunit"/>
    <property type="evidence" value="ECO:0007669"/>
    <property type="project" value="UniProtKB-UniRule"/>
</dbReference>
<dbReference type="PANTHER" id="PTHR11655">
    <property type="entry name" value="60S/50S RIBOSOMAL PROTEIN L6/L9"/>
    <property type="match status" value="1"/>
</dbReference>
<evidence type="ECO:0000256" key="4">
    <source>
        <dbReference type="ARBA" id="ARBA00022980"/>
    </source>
</evidence>
<evidence type="ECO:0000256" key="2">
    <source>
        <dbReference type="ARBA" id="ARBA00022730"/>
    </source>
</evidence>
<dbReference type="InterPro" id="IPR036789">
    <property type="entry name" value="Ribosomal_uL6-like_a/b-dom_sf"/>
</dbReference>
<evidence type="ECO:0000313" key="10">
    <source>
        <dbReference type="EMBL" id="RZU97789.1"/>
    </source>
</evidence>
<dbReference type="Gene3D" id="3.90.930.12">
    <property type="entry name" value="Ribosomal protein L6, alpha-beta domain"/>
    <property type="match status" value="2"/>
</dbReference>
<name>A0A4Q8CXW1_9GAMM</name>
<dbReference type="OrthoDB" id="9805007at2"/>
<dbReference type="SUPFAM" id="SSF56053">
    <property type="entry name" value="Ribosomal protein L6"/>
    <property type="match status" value="2"/>
</dbReference>
<dbReference type="FunFam" id="3.90.930.12:FF:000001">
    <property type="entry name" value="50S ribosomal protein L6"/>
    <property type="match status" value="1"/>
</dbReference>
<dbReference type="HAMAP" id="MF_01365_B">
    <property type="entry name" value="Ribosomal_uL6_B"/>
    <property type="match status" value="1"/>
</dbReference>
<evidence type="ECO:0000256" key="1">
    <source>
        <dbReference type="ARBA" id="ARBA00009356"/>
    </source>
</evidence>
<comment type="caution">
    <text evidence="10">The sequence shown here is derived from an EMBL/GenBank/DDBJ whole genome shotgun (WGS) entry which is preliminary data.</text>
</comment>
<comment type="subunit">
    <text evidence="6">Part of the 50S ribosomal subunit.</text>
</comment>
<comment type="function">
    <text evidence="6 8">This protein binds to the 23S rRNA, and is important in its secondary structure. It is located near the subunit interface in the base of the L7/L12 stalk, and near the tRNA binding site of the peptidyltransferase center.</text>
</comment>
<dbReference type="PANTHER" id="PTHR11655:SF14">
    <property type="entry name" value="LARGE RIBOSOMAL SUBUNIT PROTEIN UL6M"/>
    <property type="match status" value="1"/>
</dbReference>
<evidence type="ECO:0000256" key="8">
    <source>
        <dbReference type="RuleBase" id="RU003870"/>
    </source>
</evidence>
<evidence type="ECO:0000259" key="9">
    <source>
        <dbReference type="Pfam" id="PF00347"/>
    </source>
</evidence>
<dbReference type="InterPro" id="IPR020040">
    <property type="entry name" value="Ribosomal_uL6_a/b-dom"/>
</dbReference>
<feature type="domain" description="Large ribosomal subunit protein uL6 alpha-beta" evidence="9">
    <location>
        <begin position="11"/>
        <end position="83"/>
    </location>
</feature>
<dbReference type="AlphaFoldDB" id="A0A4Q8CXW1"/>
<dbReference type="EMBL" id="SHLI01000001">
    <property type="protein sequence ID" value="RZU97789.1"/>
    <property type="molecule type" value="Genomic_DNA"/>
</dbReference>
<evidence type="ECO:0000256" key="5">
    <source>
        <dbReference type="ARBA" id="ARBA00023274"/>
    </source>
</evidence>
<dbReference type="GO" id="GO:0003735">
    <property type="term" value="F:structural constituent of ribosome"/>
    <property type="evidence" value="ECO:0007669"/>
    <property type="project" value="UniProtKB-UniRule"/>
</dbReference>
<gene>
    <name evidence="6" type="primary">rplF</name>
    <name evidence="10" type="ORF">EV698_0018</name>
</gene>
<evidence type="ECO:0000256" key="3">
    <source>
        <dbReference type="ARBA" id="ARBA00022884"/>
    </source>
</evidence>
<dbReference type="NCBIfam" id="TIGR03654">
    <property type="entry name" value="L6_bact"/>
    <property type="match status" value="1"/>
</dbReference>
<dbReference type="PROSITE" id="PS00525">
    <property type="entry name" value="RIBOSOMAL_L6_1"/>
    <property type="match status" value="1"/>
</dbReference>
<dbReference type="PRINTS" id="PR00059">
    <property type="entry name" value="RIBOSOMALL6"/>
</dbReference>